<feature type="compositionally biased region" description="Low complexity" evidence="2">
    <location>
        <begin position="88"/>
        <end position="99"/>
    </location>
</feature>
<sequence length="307" mass="33856">MSSKRGRKRNDSLPPNRARDVQRAFRARRAAHLQALEQRVSELEEENSCLRQALNLPQANREPLGKGPTGKDKPKQPYEPPSAIHFPPSSRESSSADSPTSERDSASPALIPTAIPSRATIQEIQNGTGMWTQTIVMHDDVPQYQPVSAPPTMTAKDMTYSPTYSTPRSAPLASIYMYPDHTPPAYSSHFEQQQRQEQQASQRSYPYPSGSQQTQGSFDGLGTGRDVPPAAVGYPPQRRTAADYSLGGHFPHLPTPIQMPPGIRLPSPPRALQELPLQHVHGHHSQHDPHAHHHRPAYSPDGNILGS</sequence>
<dbReference type="Gene3D" id="1.20.5.170">
    <property type="match status" value="1"/>
</dbReference>
<gene>
    <name evidence="3" type="ORF">GGX14DRAFT_695178</name>
</gene>
<reference evidence="3" key="1">
    <citation type="submission" date="2023-03" db="EMBL/GenBank/DDBJ databases">
        <title>Massive genome expansion in bonnet fungi (Mycena s.s.) driven by repeated elements and novel gene families across ecological guilds.</title>
        <authorList>
            <consortium name="Lawrence Berkeley National Laboratory"/>
            <person name="Harder C.B."/>
            <person name="Miyauchi S."/>
            <person name="Viragh M."/>
            <person name="Kuo A."/>
            <person name="Thoen E."/>
            <person name="Andreopoulos B."/>
            <person name="Lu D."/>
            <person name="Skrede I."/>
            <person name="Drula E."/>
            <person name="Henrissat B."/>
            <person name="Morin E."/>
            <person name="Kohler A."/>
            <person name="Barry K."/>
            <person name="LaButti K."/>
            <person name="Morin E."/>
            <person name="Salamov A."/>
            <person name="Lipzen A."/>
            <person name="Mereny Z."/>
            <person name="Hegedus B."/>
            <person name="Baldrian P."/>
            <person name="Stursova M."/>
            <person name="Weitz H."/>
            <person name="Taylor A."/>
            <person name="Grigoriev I.V."/>
            <person name="Nagy L.G."/>
            <person name="Martin F."/>
            <person name="Kauserud H."/>
        </authorList>
    </citation>
    <scope>NUCLEOTIDE SEQUENCE</scope>
    <source>
        <strain evidence="3">9144</strain>
    </source>
</reference>
<name>A0AAD6VRR1_9AGAR</name>
<dbReference type="SUPFAM" id="SSF57959">
    <property type="entry name" value="Leucine zipper domain"/>
    <property type="match status" value="1"/>
</dbReference>
<dbReference type="AlphaFoldDB" id="A0AAD6VRR1"/>
<feature type="region of interest" description="Disordered" evidence="2">
    <location>
        <begin position="53"/>
        <end position="117"/>
    </location>
</feature>
<feature type="region of interest" description="Disordered" evidence="2">
    <location>
        <begin position="174"/>
        <end position="307"/>
    </location>
</feature>
<proteinExistence type="predicted"/>
<evidence type="ECO:0008006" key="5">
    <source>
        <dbReference type="Google" id="ProtNLM"/>
    </source>
</evidence>
<organism evidence="3 4">
    <name type="scientific">Mycena pura</name>
    <dbReference type="NCBI Taxonomy" id="153505"/>
    <lineage>
        <taxon>Eukaryota</taxon>
        <taxon>Fungi</taxon>
        <taxon>Dikarya</taxon>
        <taxon>Basidiomycota</taxon>
        <taxon>Agaricomycotina</taxon>
        <taxon>Agaricomycetes</taxon>
        <taxon>Agaricomycetidae</taxon>
        <taxon>Agaricales</taxon>
        <taxon>Marasmiineae</taxon>
        <taxon>Mycenaceae</taxon>
        <taxon>Mycena</taxon>
    </lineage>
</organism>
<dbReference type="GO" id="GO:0003700">
    <property type="term" value="F:DNA-binding transcription factor activity"/>
    <property type="evidence" value="ECO:0007669"/>
    <property type="project" value="InterPro"/>
</dbReference>
<evidence type="ECO:0000313" key="3">
    <source>
        <dbReference type="EMBL" id="KAJ7220085.1"/>
    </source>
</evidence>
<dbReference type="InterPro" id="IPR046347">
    <property type="entry name" value="bZIP_sf"/>
</dbReference>
<evidence type="ECO:0000256" key="1">
    <source>
        <dbReference type="SAM" id="Coils"/>
    </source>
</evidence>
<keyword evidence="1" id="KW-0175">Coiled coil</keyword>
<dbReference type="EMBL" id="JARJCW010000010">
    <property type="protein sequence ID" value="KAJ7220085.1"/>
    <property type="molecule type" value="Genomic_DNA"/>
</dbReference>
<feature type="compositionally biased region" description="Low complexity" evidence="2">
    <location>
        <begin position="191"/>
        <end position="204"/>
    </location>
</feature>
<feature type="region of interest" description="Disordered" evidence="2">
    <location>
        <begin position="1"/>
        <end position="25"/>
    </location>
</feature>
<evidence type="ECO:0000256" key="2">
    <source>
        <dbReference type="SAM" id="MobiDB-lite"/>
    </source>
</evidence>
<comment type="caution">
    <text evidence="3">The sequence shown here is derived from an EMBL/GenBank/DDBJ whole genome shotgun (WGS) entry which is preliminary data.</text>
</comment>
<protein>
    <recommendedName>
        <fullName evidence="5">BZIP domain-containing protein</fullName>
    </recommendedName>
</protein>
<keyword evidence="4" id="KW-1185">Reference proteome</keyword>
<feature type="coiled-coil region" evidence="1">
    <location>
        <begin position="26"/>
        <end position="53"/>
    </location>
</feature>
<accession>A0AAD6VRR1</accession>
<dbReference type="Proteomes" id="UP001219525">
    <property type="component" value="Unassembled WGS sequence"/>
</dbReference>
<feature type="compositionally biased region" description="Basic residues" evidence="2">
    <location>
        <begin position="280"/>
        <end position="296"/>
    </location>
</feature>
<evidence type="ECO:0000313" key="4">
    <source>
        <dbReference type="Proteomes" id="UP001219525"/>
    </source>
</evidence>